<feature type="compositionally biased region" description="Acidic residues" evidence="6">
    <location>
        <begin position="29"/>
        <end position="43"/>
    </location>
</feature>
<dbReference type="EnsemblPlants" id="Kaladp0098s0045.1.v1.1">
    <property type="protein sequence ID" value="Kaladp0098s0045.1.v1.1"/>
    <property type="gene ID" value="Kaladp0098s0045.v1.1"/>
</dbReference>
<dbReference type="Gene3D" id="2.130.10.10">
    <property type="entry name" value="YVTN repeat-like/Quinoprotein amine dehydrogenase"/>
    <property type="match status" value="1"/>
</dbReference>
<dbReference type="InterPro" id="IPR036322">
    <property type="entry name" value="WD40_repeat_dom_sf"/>
</dbReference>
<evidence type="ECO:0000313" key="8">
    <source>
        <dbReference type="EnsemblPlants" id="Kaladp0098s0045.1.v1.1"/>
    </source>
</evidence>
<keyword evidence="5" id="KW-0862">Zinc</keyword>
<dbReference type="InterPro" id="IPR015943">
    <property type="entry name" value="WD40/YVTN_repeat-like_dom_sf"/>
</dbReference>
<dbReference type="GO" id="GO:0016567">
    <property type="term" value="P:protein ubiquitination"/>
    <property type="evidence" value="ECO:0007669"/>
    <property type="project" value="InterPro"/>
</dbReference>
<dbReference type="Gene3D" id="3.30.40.10">
    <property type="entry name" value="Zinc/RING finger domain, C3HC4 (zinc finger)"/>
    <property type="match status" value="1"/>
</dbReference>
<protein>
    <recommendedName>
        <fullName evidence="2">RING-type E3 ubiquitin transferase</fullName>
        <ecNumber evidence="2">2.3.2.27</ecNumber>
    </recommendedName>
</protein>
<sequence>MEPPEDELEYVAIPGDDSEEDGGQQQSQTEDEEEDDEEEEEDVVVVGSDSTRVSQNEASSSGQASVEIDDGSPGRKRRRKKEGEALSLGDVDGAEGGLSKGREWNREEIDGLFCPICMEAWTNDGVHQVCCLPCGHLYGLSCIQRWIKDKKSAAKCPQCNKKCAVNGIRKLYASQIVALDEESKKRIQFLENKCLSLEKKGGDLATKEAEWKKMEIKLQQQLRQATQKANYLESLLDTKQDSRSKIVHPGMTRQEKVASGHDLQGGREYFHFTLQKDIQVQGGQMVDIDMSQLIAIVARKAHGIGGMNLLTKVSLLSPHDIENIMLSPDTKAVKDLHISSFDRRLALLASLGKKLSIFSLDCNYATLCYDLPNPPWSCSWDINNSHHVYAGLTNGMMLMFDTRQSAGPVESIRGLTCNPIHTLHSLPHSKGQTSGVSSVLAASSVGLSLANFGNADERPYLIPGSEDQGVCISLAYCPGSDEAVASFRPRIDSSSDIFVSQTPLSPSFGIGQPVSGSHVLYSSFGTGKYQKLGSAAANVNSIRLPRSLIMDFGSENRVFVSGDDLNHDLVLQSLPSFGFSQRLKYPKYPMRDIKYTHSSNKGLLGCLSEDTLQLFSCLIQT</sequence>
<dbReference type="PANTHER" id="PTHR16047:SF13">
    <property type="entry name" value="E3 UBIQUITIN-PROTEIN LIGASE RFWD3"/>
    <property type="match status" value="1"/>
</dbReference>
<dbReference type="Pfam" id="PF23419">
    <property type="entry name" value="WD40_RFWD3"/>
    <property type="match status" value="1"/>
</dbReference>
<reference evidence="8" key="1">
    <citation type="submission" date="2021-01" db="UniProtKB">
        <authorList>
            <consortium name="EnsemblPlants"/>
        </authorList>
    </citation>
    <scope>IDENTIFICATION</scope>
</reference>
<keyword evidence="9" id="KW-1185">Reference proteome</keyword>
<dbReference type="AlphaFoldDB" id="A0A7N1A4K8"/>
<accession>A0A7N1A4K8</accession>
<dbReference type="Proteomes" id="UP000594263">
    <property type="component" value="Unplaced"/>
</dbReference>
<evidence type="ECO:0000256" key="1">
    <source>
        <dbReference type="ARBA" id="ARBA00000900"/>
    </source>
</evidence>
<keyword evidence="5" id="KW-0863">Zinc-finger</keyword>
<dbReference type="EC" id="2.3.2.27" evidence="2"/>
<dbReference type="PANTHER" id="PTHR16047">
    <property type="entry name" value="RFWD3 PROTEIN"/>
    <property type="match status" value="1"/>
</dbReference>
<feature type="region of interest" description="Disordered" evidence="6">
    <location>
        <begin position="1"/>
        <end position="99"/>
    </location>
</feature>
<dbReference type="GO" id="GO:0036297">
    <property type="term" value="P:interstrand cross-link repair"/>
    <property type="evidence" value="ECO:0007669"/>
    <property type="project" value="InterPro"/>
</dbReference>
<feature type="compositionally biased region" description="Polar residues" evidence="6">
    <location>
        <begin position="52"/>
        <end position="64"/>
    </location>
</feature>
<organism evidence="8 9">
    <name type="scientific">Kalanchoe fedtschenkoi</name>
    <name type="common">Lavender scallops</name>
    <name type="synonym">South American air plant</name>
    <dbReference type="NCBI Taxonomy" id="63787"/>
    <lineage>
        <taxon>Eukaryota</taxon>
        <taxon>Viridiplantae</taxon>
        <taxon>Streptophyta</taxon>
        <taxon>Embryophyta</taxon>
        <taxon>Tracheophyta</taxon>
        <taxon>Spermatophyta</taxon>
        <taxon>Magnoliopsida</taxon>
        <taxon>eudicotyledons</taxon>
        <taxon>Gunneridae</taxon>
        <taxon>Pentapetalae</taxon>
        <taxon>Saxifragales</taxon>
        <taxon>Crassulaceae</taxon>
        <taxon>Kalanchoe</taxon>
    </lineage>
</organism>
<dbReference type="InterPro" id="IPR013083">
    <property type="entry name" value="Znf_RING/FYVE/PHD"/>
</dbReference>
<dbReference type="InterPro" id="IPR056527">
    <property type="entry name" value="WD40_RFWD3"/>
</dbReference>
<dbReference type="SUPFAM" id="SSF50978">
    <property type="entry name" value="WD40 repeat-like"/>
    <property type="match status" value="1"/>
</dbReference>
<proteinExistence type="predicted"/>
<evidence type="ECO:0000256" key="2">
    <source>
        <dbReference type="ARBA" id="ARBA00012483"/>
    </source>
</evidence>
<dbReference type="Gramene" id="Kaladp0098s0045.1.v1.1">
    <property type="protein sequence ID" value="Kaladp0098s0045.1.v1.1"/>
    <property type="gene ID" value="Kaladp0098s0045.v1.1"/>
</dbReference>
<keyword evidence="5" id="KW-0479">Metal-binding</keyword>
<dbReference type="SUPFAM" id="SSF57850">
    <property type="entry name" value="RING/U-box"/>
    <property type="match status" value="1"/>
</dbReference>
<dbReference type="SMART" id="SM00184">
    <property type="entry name" value="RING"/>
    <property type="match status" value="1"/>
</dbReference>
<dbReference type="GO" id="GO:0016604">
    <property type="term" value="C:nuclear body"/>
    <property type="evidence" value="ECO:0007669"/>
    <property type="project" value="UniProtKB-SubCell"/>
</dbReference>
<comment type="subcellular location">
    <subcellularLocation>
        <location evidence="4">Nucleus</location>
        <location evidence="4">Nuclear body</location>
    </subcellularLocation>
</comment>
<dbReference type="OMA" id="CLESWEM"/>
<dbReference type="GO" id="GO:0061630">
    <property type="term" value="F:ubiquitin protein ligase activity"/>
    <property type="evidence" value="ECO:0007669"/>
    <property type="project" value="UniProtKB-EC"/>
</dbReference>
<evidence type="ECO:0000313" key="9">
    <source>
        <dbReference type="Proteomes" id="UP000594263"/>
    </source>
</evidence>
<comment type="catalytic activity">
    <reaction evidence="1">
        <text>S-ubiquitinyl-[E2 ubiquitin-conjugating enzyme]-L-cysteine + [acceptor protein]-L-lysine = [E2 ubiquitin-conjugating enzyme]-L-cysteine + N(6)-ubiquitinyl-[acceptor protein]-L-lysine.</text>
        <dbReference type="EC" id="2.3.2.27"/>
    </reaction>
</comment>
<dbReference type="PROSITE" id="PS50089">
    <property type="entry name" value="ZF_RING_2"/>
    <property type="match status" value="1"/>
</dbReference>
<dbReference type="InterPro" id="IPR037381">
    <property type="entry name" value="RFWD3"/>
</dbReference>
<name>A0A7N1A4K8_KALFE</name>
<feature type="domain" description="RING-type" evidence="7">
    <location>
        <begin position="114"/>
        <end position="160"/>
    </location>
</feature>
<keyword evidence="3" id="KW-0853">WD repeat</keyword>
<evidence type="ECO:0000256" key="6">
    <source>
        <dbReference type="SAM" id="MobiDB-lite"/>
    </source>
</evidence>
<evidence type="ECO:0000256" key="3">
    <source>
        <dbReference type="ARBA" id="ARBA00022574"/>
    </source>
</evidence>
<dbReference type="GO" id="GO:0008270">
    <property type="term" value="F:zinc ion binding"/>
    <property type="evidence" value="ECO:0007669"/>
    <property type="project" value="UniProtKB-KW"/>
</dbReference>
<evidence type="ECO:0000256" key="4">
    <source>
        <dbReference type="ARBA" id="ARBA00034306"/>
    </source>
</evidence>
<evidence type="ECO:0000256" key="5">
    <source>
        <dbReference type="PROSITE-ProRule" id="PRU00175"/>
    </source>
</evidence>
<dbReference type="InterPro" id="IPR001841">
    <property type="entry name" value="Znf_RING"/>
</dbReference>
<evidence type="ECO:0000259" key="7">
    <source>
        <dbReference type="PROSITE" id="PS50089"/>
    </source>
</evidence>
<dbReference type="CDD" id="cd16450">
    <property type="entry name" value="mRING-C3HGC3_RFWD3"/>
    <property type="match status" value="1"/>
</dbReference>
<dbReference type="Pfam" id="PF13639">
    <property type="entry name" value="zf-RING_2"/>
    <property type="match status" value="1"/>
</dbReference>